<protein>
    <submittedName>
        <fullName evidence="1">Uncharacterized protein</fullName>
    </submittedName>
</protein>
<organism evidence="1 2">
    <name type="scientific">Necator americanus</name>
    <name type="common">Human hookworm</name>
    <dbReference type="NCBI Taxonomy" id="51031"/>
    <lineage>
        <taxon>Eukaryota</taxon>
        <taxon>Metazoa</taxon>
        <taxon>Ecdysozoa</taxon>
        <taxon>Nematoda</taxon>
        <taxon>Chromadorea</taxon>
        <taxon>Rhabditida</taxon>
        <taxon>Rhabditina</taxon>
        <taxon>Rhabditomorpha</taxon>
        <taxon>Strongyloidea</taxon>
        <taxon>Ancylostomatidae</taxon>
        <taxon>Bunostominae</taxon>
        <taxon>Necator</taxon>
    </lineage>
</organism>
<keyword evidence="2" id="KW-1185">Reference proteome</keyword>
<name>A0ABR1ECA7_NECAM</name>
<reference evidence="1 2" key="1">
    <citation type="submission" date="2023-08" db="EMBL/GenBank/DDBJ databases">
        <title>A Necator americanus chromosomal reference genome.</title>
        <authorList>
            <person name="Ilik V."/>
            <person name="Petrzelkova K.J."/>
            <person name="Pardy F."/>
            <person name="Fuh T."/>
            <person name="Niatou-Singa F.S."/>
            <person name="Gouil Q."/>
            <person name="Baker L."/>
            <person name="Ritchie M.E."/>
            <person name="Jex A.R."/>
            <person name="Gazzola D."/>
            <person name="Li H."/>
            <person name="Toshio Fujiwara R."/>
            <person name="Zhan B."/>
            <person name="Aroian R.V."/>
            <person name="Pafco B."/>
            <person name="Schwarz E.M."/>
        </authorList>
    </citation>
    <scope>NUCLEOTIDE SEQUENCE [LARGE SCALE GENOMIC DNA]</scope>
    <source>
        <strain evidence="1 2">Aroian</strain>
        <tissue evidence="1">Whole animal</tissue>
    </source>
</reference>
<dbReference type="EMBL" id="JAVFWL010000006">
    <property type="protein sequence ID" value="KAK6760083.1"/>
    <property type="molecule type" value="Genomic_DNA"/>
</dbReference>
<dbReference type="Proteomes" id="UP001303046">
    <property type="component" value="Unassembled WGS sequence"/>
</dbReference>
<proteinExistence type="predicted"/>
<comment type="caution">
    <text evidence="1">The sequence shown here is derived from an EMBL/GenBank/DDBJ whole genome shotgun (WGS) entry which is preliminary data.</text>
</comment>
<evidence type="ECO:0000313" key="1">
    <source>
        <dbReference type="EMBL" id="KAK6760083.1"/>
    </source>
</evidence>
<evidence type="ECO:0000313" key="2">
    <source>
        <dbReference type="Proteomes" id="UP001303046"/>
    </source>
</evidence>
<sequence>MEILWIGIMISCPHESVILSSIHIERMIFVIYRIPDEGRDFSISAPIPPSSPELSITVSLKQARISNAVGGSFLSTIHIGWWTCSSLGADDSCWLSKALKCSLQSGAVATPPAILLAVLRLDEHSTLCHYALLVEHKDFSGPCLPCLFKLLS</sequence>
<gene>
    <name evidence="1" type="primary">Necator_chrX.g21717</name>
    <name evidence="1" type="ORF">RB195_021556</name>
</gene>
<accession>A0ABR1ECA7</accession>